<reference evidence="1 2" key="1">
    <citation type="journal article" date="2019" name="Environ. Microbiol.">
        <title>At the nexus of three kingdoms: the genome of the mycorrhizal fungus Gigaspora margarita provides insights into plant, endobacterial and fungal interactions.</title>
        <authorList>
            <person name="Venice F."/>
            <person name="Ghignone S."/>
            <person name="Salvioli di Fossalunga A."/>
            <person name="Amselem J."/>
            <person name="Novero M."/>
            <person name="Xianan X."/>
            <person name="Sedzielewska Toro K."/>
            <person name="Morin E."/>
            <person name="Lipzen A."/>
            <person name="Grigoriev I.V."/>
            <person name="Henrissat B."/>
            <person name="Martin F.M."/>
            <person name="Bonfante P."/>
        </authorList>
    </citation>
    <scope>NUCLEOTIDE SEQUENCE [LARGE SCALE GENOMIC DNA]</scope>
    <source>
        <strain evidence="1 2">BEG34</strain>
    </source>
</reference>
<organism evidence="1 2">
    <name type="scientific">Gigaspora margarita</name>
    <dbReference type="NCBI Taxonomy" id="4874"/>
    <lineage>
        <taxon>Eukaryota</taxon>
        <taxon>Fungi</taxon>
        <taxon>Fungi incertae sedis</taxon>
        <taxon>Mucoromycota</taxon>
        <taxon>Glomeromycotina</taxon>
        <taxon>Glomeromycetes</taxon>
        <taxon>Diversisporales</taxon>
        <taxon>Gigasporaceae</taxon>
        <taxon>Gigaspora</taxon>
    </lineage>
</organism>
<protein>
    <submittedName>
        <fullName evidence="1">T9ss c-terminal target domain-containing protein</fullName>
    </submittedName>
</protein>
<dbReference type="OrthoDB" id="71260at2759"/>
<gene>
    <name evidence="1" type="ORF">F8M41_010693</name>
</gene>
<evidence type="ECO:0000313" key="1">
    <source>
        <dbReference type="EMBL" id="KAF0391993.1"/>
    </source>
</evidence>
<proteinExistence type="predicted"/>
<name>A0A8H3X0G3_GIGMA</name>
<keyword evidence="2" id="KW-1185">Reference proteome</keyword>
<evidence type="ECO:0000313" key="2">
    <source>
        <dbReference type="Proteomes" id="UP000439903"/>
    </source>
</evidence>
<dbReference type="AlphaFoldDB" id="A0A8H3X0G3"/>
<accession>A0A8H3X0G3</accession>
<dbReference type="Proteomes" id="UP000439903">
    <property type="component" value="Unassembled WGS sequence"/>
</dbReference>
<sequence length="95" mass="10660">MRPYLVINHLGRSKIDVNRPIKEGVEDPMTLVVWLLGMIIVILCRSLLDVETNFGHGLLMTLHSWSSLSGTYFEIGCVLLAETLSFPTSQINEKS</sequence>
<comment type="caution">
    <text evidence="1">The sequence shown here is derived from an EMBL/GenBank/DDBJ whole genome shotgun (WGS) entry which is preliminary data.</text>
</comment>
<dbReference type="EMBL" id="WTPW01002212">
    <property type="protein sequence ID" value="KAF0391993.1"/>
    <property type="molecule type" value="Genomic_DNA"/>
</dbReference>